<dbReference type="InterPro" id="IPR042651">
    <property type="entry name" value="Rgs22"/>
</dbReference>
<keyword evidence="3" id="KW-1185">Reference proteome</keyword>
<reference evidence="4" key="2">
    <citation type="submission" date="2025-08" db="UniProtKB">
        <authorList>
            <consortium name="RefSeq"/>
        </authorList>
    </citation>
    <scope>IDENTIFICATION</scope>
</reference>
<dbReference type="RefSeq" id="XP_072847760.1">
    <property type="nucleotide sequence ID" value="XM_072991659.1"/>
</dbReference>
<dbReference type="PANTHER" id="PTHR46583">
    <property type="entry name" value="REGULATOR OF G-PROTEIN SIGNALING 22"/>
    <property type="match status" value="1"/>
</dbReference>
<sequence>MDVEPSSPCYGVTDAERERALAWLAQERLLLFQRTVFYLEYKLAKLLICPLDESYPVNRYAIRGYSRQSDSTAVSSIPSHSSTWVQSTGIPSHMLLRFPSQTRSTPAYLDRFASLPGRITVGLSLESSSVLSLGQSPAAERLSSLQLQSLLAGSSIESASGRLRSGGASAGEPRVSLIPKSRAALPVSSLKQDFTELHMDGYGKSISEPRKILQFDLDETPNSKEEQLDLCYSHGFGTAALQPLKEDVLGTRAGMDSFRQFLHGTLGIHLLDFWIECEDLMEHTRCLEATASPKETQLFFSSGFRDIQAKYKLTVLPAFQKALGETVGPEETAFAALSRNQYDALRRLRSYWVPRFLIHYQRTAQIRLEPSSRPQMEEELFLSTDLLSSLNTAALLPGLGDQREMLSSLKRKKDKKMQLRKKGKHGIAPAEQLHFPEDPFERLTTTRFLQALMFDLGDGDGFLHYLARFENPEKIHNFLLWRRLKLYKSAWEQQATQSEVHQIALHIFDTFLVSSPGCSLGLSSSMLEYVKHLERTLSTQSGDLKPSTFEPVIRYVLAVLGSAWLDYLRYEVTTFLDCCVPTSHLKVQSTGSKECRVKQEGDKRLREQSQNFWVNDPKGKKLYRKRHRKKALPKSHFTKQGGRERSPSPWDAPTPPNPPDVLGNTVVLNVFSKAARKMQAVELEGILGLLQEVEACQDEKKRLDCAMKFLDMFVKPGALGSSPCLPKELKMMLKKELVQNKISDVSWNEIQLALCSFVAPAFKEFWDEISEQLKKYRIEPSQITEERWKKLERFLESIAAKVVLKHLTSQKVQTGSAAATVQPSREDKACFWQSLRKAAEGSPTIEMLHFLKHLQVHGLPVLESGLHFLLEVQKFKNAHHAWPDMALLKKKVCVIRDCFLTSQIEPRLQVTMDTQRLSRAIRAAELVLQEEIPLPPPSLFDELKNSVFSLLLPYWAAFWKNWIKRSTTSAQKVPVLRNQLLLLKRRAMLDEEQPPQPLQLPLLRQARGCQGSRSQGGFTYTFSISEGLTLQDMAQEGTSYSETNSSVFKIRKKATRFSLPSIPKAPVLIQGHSPDPKTGNYHGLLA</sequence>
<dbReference type="Proteomes" id="UP001652642">
    <property type="component" value="Chromosome 1"/>
</dbReference>
<feature type="compositionally biased region" description="Basic residues" evidence="1">
    <location>
        <begin position="622"/>
        <end position="637"/>
    </location>
</feature>
<dbReference type="InterPro" id="IPR044926">
    <property type="entry name" value="RGS_subdomain_2"/>
</dbReference>
<protein>
    <recommendedName>
        <fullName evidence="2">RGS domain-containing protein</fullName>
    </recommendedName>
</protein>
<feature type="compositionally biased region" description="Pro residues" evidence="1">
    <location>
        <begin position="650"/>
        <end position="659"/>
    </location>
</feature>
<dbReference type="SUPFAM" id="SSF48097">
    <property type="entry name" value="Regulator of G-protein signaling, RGS"/>
    <property type="match status" value="2"/>
</dbReference>
<dbReference type="Gene3D" id="1.10.167.10">
    <property type="entry name" value="Regulator of G-protein Signalling 4, domain 2"/>
    <property type="match status" value="2"/>
</dbReference>
<proteinExistence type="predicted"/>
<name>A0ABM5FQS4_9SAUR</name>
<evidence type="ECO:0000313" key="4">
    <source>
        <dbReference type="RefSeq" id="XP_072847760.1"/>
    </source>
</evidence>
<evidence type="ECO:0000256" key="1">
    <source>
        <dbReference type="SAM" id="MobiDB-lite"/>
    </source>
</evidence>
<gene>
    <name evidence="4" type="primary">LOC110074672</name>
</gene>
<dbReference type="InterPro" id="IPR016137">
    <property type="entry name" value="RGS"/>
</dbReference>
<feature type="region of interest" description="Disordered" evidence="1">
    <location>
        <begin position="622"/>
        <end position="661"/>
    </location>
</feature>
<feature type="domain" description="RGS" evidence="2">
    <location>
        <begin position="246"/>
        <end position="280"/>
    </location>
</feature>
<dbReference type="PANTHER" id="PTHR46583:SF2">
    <property type="entry name" value="RGS DOMAIN-CONTAINING PROTEIN"/>
    <property type="match status" value="1"/>
</dbReference>
<dbReference type="PROSITE" id="PS50132">
    <property type="entry name" value="RGS"/>
    <property type="match status" value="1"/>
</dbReference>
<reference evidence="3" key="1">
    <citation type="submission" date="2025-05" db="UniProtKB">
        <authorList>
            <consortium name="RefSeq"/>
        </authorList>
    </citation>
    <scope>NUCLEOTIDE SEQUENCE [LARGE SCALE GENOMIC DNA]</scope>
</reference>
<evidence type="ECO:0000259" key="2">
    <source>
        <dbReference type="PROSITE" id="PS50132"/>
    </source>
</evidence>
<dbReference type="InterPro" id="IPR036305">
    <property type="entry name" value="RGS_sf"/>
</dbReference>
<organism evidence="3 4">
    <name type="scientific">Pogona vitticeps</name>
    <name type="common">central bearded dragon</name>
    <dbReference type="NCBI Taxonomy" id="103695"/>
    <lineage>
        <taxon>Eukaryota</taxon>
        <taxon>Metazoa</taxon>
        <taxon>Chordata</taxon>
        <taxon>Craniata</taxon>
        <taxon>Vertebrata</taxon>
        <taxon>Euteleostomi</taxon>
        <taxon>Lepidosauria</taxon>
        <taxon>Squamata</taxon>
        <taxon>Bifurcata</taxon>
        <taxon>Unidentata</taxon>
        <taxon>Episquamata</taxon>
        <taxon>Toxicofera</taxon>
        <taxon>Iguania</taxon>
        <taxon>Acrodonta</taxon>
        <taxon>Agamidae</taxon>
        <taxon>Amphibolurinae</taxon>
        <taxon>Pogona</taxon>
    </lineage>
</organism>
<dbReference type="GeneID" id="110074672"/>
<accession>A0ABM5FQS4</accession>
<evidence type="ECO:0000313" key="3">
    <source>
        <dbReference type="Proteomes" id="UP001652642"/>
    </source>
</evidence>